<feature type="transmembrane region" description="Helical" evidence="1">
    <location>
        <begin position="7"/>
        <end position="31"/>
    </location>
</feature>
<sequence>MRADKRLVFILNFISICTLILGIIGLIYLPYFDSSTIIEEHAFSEGNSNSLFPDKWLLEAKKATHNLLIAQSNIKNSSNKMSEILVEVLRREIPHSFSDIADLKVTKRQFSVNSLFDEESTVNRFSEYVSAFVPARRGDSFESILFVVNFPWSIENNFGVADAAGIAIALAKYMITVEWLSKNIHFLFTDSRLSYSAGIRAFLKDYSSELPNLIYTGIIRTALVLQILNSTPSRILIDIESQDGMIPNQDLVNAVIKEFQSKLPRPLASIDPRIIWNSIIRQATNGGSEKAHTPLLQYSIPAYTIILTDDETLKEYELKSTDKPISFGILEDSEDPSTNFITSPIIQLSDLVKALEGIIRIQSNLHEELHHSFNFYLFTSYISHISSGVYIYPIIFLCTSVVFQIISLLQRSSSPLYFLISLGCLGYFILTMFPIYWLINNALKLTLLHKLFDLLYNSKF</sequence>
<dbReference type="GO" id="GO:0016255">
    <property type="term" value="P:attachment of GPI anchor to protein"/>
    <property type="evidence" value="ECO:0007669"/>
    <property type="project" value="TreeGrafter"/>
</dbReference>
<gene>
    <name evidence="2" type="ORF">CMU_001180</name>
</gene>
<dbReference type="EMBL" id="DS989732">
    <property type="protein sequence ID" value="EEA07247.1"/>
    <property type="molecule type" value="Genomic_DNA"/>
</dbReference>
<keyword evidence="1" id="KW-0472">Membrane</keyword>
<evidence type="ECO:0000313" key="2">
    <source>
        <dbReference type="EMBL" id="EEA07247.1"/>
    </source>
</evidence>
<keyword evidence="1" id="KW-0812">Transmembrane</keyword>
<dbReference type="GO" id="GO:0042765">
    <property type="term" value="C:GPI-anchor transamidase complex"/>
    <property type="evidence" value="ECO:0007669"/>
    <property type="project" value="InterPro"/>
</dbReference>
<evidence type="ECO:0000313" key="3">
    <source>
        <dbReference type="Proteomes" id="UP000001460"/>
    </source>
</evidence>
<accession>B6AGA6</accession>
<dbReference type="PANTHER" id="PTHR13304:SF0">
    <property type="entry name" value="GLYCOSYLPHOSPHATIDYLINOSITOL ANCHOR ATTACHMENT 1 PROTEIN"/>
    <property type="match status" value="1"/>
</dbReference>
<protein>
    <submittedName>
        <fullName evidence="2">Uncharacterized protein</fullName>
    </submittedName>
</protein>
<dbReference type="PANTHER" id="PTHR13304">
    <property type="entry name" value="GLYCOSYLPHOSPHATIDYLINOSITOL ANCHOR ATTACHMENT 1 PROTEIN"/>
    <property type="match status" value="1"/>
</dbReference>
<dbReference type="VEuPathDB" id="CryptoDB:CMU_001180"/>
<reference evidence="2" key="1">
    <citation type="submission" date="2008-06" db="EMBL/GenBank/DDBJ databases">
        <authorList>
            <person name="Lorenzi H."/>
            <person name="Inman J."/>
            <person name="Miller J."/>
            <person name="Schobel S."/>
            <person name="Amedeo P."/>
            <person name="Caler E.V."/>
            <person name="da Silva J."/>
        </authorList>
    </citation>
    <scope>NUCLEOTIDE SEQUENCE [LARGE SCALE GENOMIC DNA]</scope>
    <source>
        <strain evidence="2">RN66</strain>
    </source>
</reference>
<dbReference type="InterPro" id="IPR007246">
    <property type="entry name" value="Gaa1"/>
</dbReference>
<dbReference type="GeneID" id="6996663"/>
<dbReference type="STRING" id="441375.B6AGA6"/>
<keyword evidence="3" id="KW-1185">Reference proteome</keyword>
<feature type="transmembrane region" description="Helical" evidence="1">
    <location>
        <begin position="389"/>
        <end position="409"/>
    </location>
</feature>
<dbReference type="Pfam" id="PF04114">
    <property type="entry name" value="Gaa1"/>
    <property type="match status" value="2"/>
</dbReference>
<dbReference type="Proteomes" id="UP000001460">
    <property type="component" value="Unassembled WGS sequence"/>
</dbReference>
<dbReference type="RefSeq" id="XP_002141596.1">
    <property type="nucleotide sequence ID" value="XM_002141560.1"/>
</dbReference>
<dbReference type="eggNOG" id="KOG3566">
    <property type="taxonomic scope" value="Eukaryota"/>
</dbReference>
<evidence type="ECO:0000256" key="1">
    <source>
        <dbReference type="SAM" id="Phobius"/>
    </source>
</evidence>
<dbReference type="AlphaFoldDB" id="B6AGA6"/>
<organism evidence="2 3">
    <name type="scientific">Cryptosporidium muris (strain RN66)</name>
    <dbReference type="NCBI Taxonomy" id="441375"/>
    <lineage>
        <taxon>Eukaryota</taxon>
        <taxon>Sar</taxon>
        <taxon>Alveolata</taxon>
        <taxon>Apicomplexa</taxon>
        <taxon>Conoidasida</taxon>
        <taxon>Coccidia</taxon>
        <taxon>Eucoccidiorida</taxon>
        <taxon>Eimeriorina</taxon>
        <taxon>Cryptosporidiidae</taxon>
        <taxon>Cryptosporidium</taxon>
    </lineage>
</organism>
<name>B6AGA6_CRYMR</name>
<dbReference type="OrthoDB" id="445301at2759"/>
<keyword evidence="1" id="KW-1133">Transmembrane helix</keyword>
<proteinExistence type="predicted"/>
<feature type="transmembrane region" description="Helical" evidence="1">
    <location>
        <begin position="416"/>
        <end position="439"/>
    </location>
</feature>